<dbReference type="EMBL" id="CAJVPS010003528">
    <property type="protein sequence ID" value="CAG8590792.1"/>
    <property type="molecule type" value="Genomic_DNA"/>
</dbReference>
<evidence type="ECO:0000313" key="1">
    <source>
        <dbReference type="EMBL" id="CAG8590792.1"/>
    </source>
</evidence>
<organism evidence="1 2">
    <name type="scientific">Ambispora leptoticha</name>
    <dbReference type="NCBI Taxonomy" id="144679"/>
    <lineage>
        <taxon>Eukaryota</taxon>
        <taxon>Fungi</taxon>
        <taxon>Fungi incertae sedis</taxon>
        <taxon>Mucoromycota</taxon>
        <taxon>Glomeromycotina</taxon>
        <taxon>Glomeromycetes</taxon>
        <taxon>Archaeosporales</taxon>
        <taxon>Ambisporaceae</taxon>
        <taxon>Ambispora</taxon>
    </lineage>
</organism>
<keyword evidence="2" id="KW-1185">Reference proteome</keyword>
<sequence length="225" mass="26074">MWAGSLAFNMTTHCPNTEFLGVEIKPIYPSQIKSANVHFYQYDLMQLEQLCFEEKSFDMVRITHMHLTITEDNHVIILEKMLKSIEGSAVPDLENMLLATEQLINVRQDIRIIRLGPSGGISGELFLTNIEEFFTGNISEMLSELLVMTSKEYEQFWQQFNAECIKLGTGIPLTKTWDRKLLFNFWLSSLKKFFNNFHIQSKSFTTTPYTPDLALIEATLIYLHM</sequence>
<gene>
    <name evidence="1" type="ORF">ALEPTO_LOCUS7694</name>
</gene>
<dbReference type="AlphaFoldDB" id="A0A9N9C8B9"/>
<name>A0A9N9C8B9_9GLOM</name>
<protein>
    <submittedName>
        <fullName evidence="1">10237_t:CDS:1</fullName>
    </submittedName>
</protein>
<comment type="caution">
    <text evidence="1">The sequence shown here is derived from an EMBL/GenBank/DDBJ whole genome shotgun (WGS) entry which is preliminary data.</text>
</comment>
<reference evidence="1" key="1">
    <citation type="submission" date="2021-06" db="EMBL/GenBank/DDBJ databases">
        <authorList>
            <person name="Kallberg Y."/>
            <person name="Tangrot J."/>
            <person name="Rosling A."/>
        </authorList>
    </citation>
    <scope>NUCLEOTIDE SEQUENCE</scope>
    <source>
        <strain evidence="1">FL130A</strain>
    </source>
</reference>
<proteinExistence type="predicted"/>
<accession>A0A9N9C8B9</accession>
<dbReference type="OrthoDB" id="2013972at2759"/>
<dbReference type="SUPFAM" id="SSF53335">
    <property type="entry name" value="S-adenosyl-L-methionine-dependent methyltransferases"/>
    <property type="match status" value="1"/>
</dbReference>
<dbReference type="Proteomes" id="UP000789508">
    <property type="component" value="Unassembled WGS sequence"/>
</dbReference>
<dbReference type="InterPro" id="IPR029063">
    <property type="entry name" value="SAM-dependent_MTases_sf"/>
</dbReference>
<evidence type="ECO:0000313" key="2">
    <source>
        <dbReference type="Proteomes" id="UP000789508"/>
    </source>
</evidence>